<protein>
    <submittedName>
        <fullName evidence="1">Uncharacterized protein</fullName>
    </submittedName>
</protein>
<keyword evidence="2" id="KW-1185">Reference proteome</keyword>
<dbReference type="RefSeq" id="WP_131102927.1">
    <property type="nucleotide sequence ID" value="NZ_CP036456.1"/>
</dbReference>
<proteinExistence type="predicted"/>
<name>A0A4P6QB33_9ACTN</name>
<organism evidence="1 2">
    <name type="scientific">Streptomonospora litoralis</name>
    <dbReference type="NCBI Taxonomy" id="2498135"/>
    <lineage>
        <taxon>Bacteria</taxon>
        <taxon>Bacillati</taxon>
        <taxon>Actinomycetota</taxon>
        <taxon>Actinomycetes</taxon>
        <taxon>Streptosporangiales</taxon>
        <taxon>Nocardiopsidaceae</taxon>
        <taxon>Streptomonospora</taxon>
    </lineage>
</organism>
<dbReference type="Pfam" id="PF19730">
    <property type="entry name" value="DUF6221"/>
    <property type="match status" value="1"/>
</dbReference>
<dbReference type="EMBL" id="CP036456">
    <property type="protein sequence ID" value="QBI56754.1"/>
    <property type="molecule type" value="Genomic_DNA"/>
</dbReference>
<evidence type="ECO:0000313" key="1">
    <source>
        <dbReference type="EMBL" id="QBI56754.1"/>
    </source>
</evidence>
<evidence type="ECO:0000313" key="2">
    <source>
        <dbReference type="Proteomes" id="UP000292235"/>
    </source>
</evidence>
<dbReference type="AlphaFoldDB" id="A0A4P6QB33"/>
<accession>A0A4P6QB33</accession>
<keyword evidence="1" id="KW-0614">Plasmid</keyword>
<reference evidence="1 2" key="1">
    <citation type="submission" date="2019-02" db="EMBL/GenBank/DDBJ databases">
        <authorList>
            <person name="Khodamoradi S."/>
            <person name="Hahnke R.L."/>
            <person name="Kaempfer P."/>
            <person name="Schumann P."/>
            <person name="Rohde M."/>
            <person name="Steinert M."/>
            <person name="Luzhetskyy A."/>
            <person name="Wink J."/>
            <person name="Ruckert C."/>
        </authorList>
    </citation>
    <scope>NUCLEOTIDE SEQUENCE [LARGE SCALE GENOMIC DNA]</scope>
    <source>
        <strain evidence="1 2">M2</strain>
        <plasmid evidence="2">phim2</plasmid>
    </source>
</reference>
<dbReference type="InterPro" id="IPR046193">
    <property type="entry name" value="DUF6221"/>
</dbReference>
<dbReference type="KEGG" id="strr:EKD16_25065"/>
<gene>
    <name evidence="1" type="ORF">EKD16_25065</name>
</gene>
<dbReference type="OrthoDB" id="3543651at2"/>
<dbReference type="GeneID" id="39493911"/>
<geneLocation type="plasmid" evidence="2">
    <name>phim2</name>
</geneLocation>
<dbReference type="Proteomes" id="UP000292235">
    <property type="component" value="Plasmid phiM2"/>
</dbReference>
<sequence length="123" mass="14233">MMDEPTAWLREVWDADERSARAIDSASVILTIGDTVRGSIPPEDSKFRSLIDPTDLLARIDAERRILDVHRPVRVRSTGDLGEDFIERCSMCDQFPAQYPCSTVRLIAWGYRHRPGYREEWRP</sequence>